<dbReference type="EMBL" id="BAAAGX010000028">
    <property type="protein sequence ID" value="GAA0268452.1"/>
    <property type="molecule type" value="Genomic_DNA"/>
</dbReference>
<dbReference type="InterPro" id="IPR011576">
    <property type="entry name" value="Pyridox_Oxase_N"/>
</dbReference>
<comment type="caution">
    <text evidence="3">The sequence shown here is derived from an EMBL/GenBank/DDBJ whole genome shotgun (WGS) entry which is preliminary data.</text>
</comment>
<organism evidence="3 4">
    <name type="scientific">Cryptosporangium japonicum</name>
    <dbReference type="NCBI Taxonomy" id="80872"/>
    <lineage>
        <taxon>Bacteria</taxon>
        <taxon>Bacillati</taxon>
        <taxon>Actinomycetota</taxon>
        <taxon>Actinomycetes</taxon>
        <taxon>Cryptosporangiales</taxon>
        <taxon>Cryptosporangiaceae</taxon>
        <taxon>Cryptosporangium</taxon>
    </lineage>
</organism>
<keyword evidence="1" id="KW-0560">Oxidoreductase</keyword>
<sequence>MPLPDALLEVLRGKAICFVTTLMPDGSPQISQTWADTDGTHVLINTVDTHQKARNIRRDSRVAIGVADPAAPLRSWALRGNVVAVETEGARENLEGLSQKYIGRPYPNYGGGGEQQRVLLTVEVDKIHTP</sequence>
<dbReference type="PANTHER" id="PTHR35176:SF6">
    <property type="entry name" value="HEME OXYGENASE HI_0854-RELATED"/>
    <property type="match status" value="1"/>
</dbReference>
<dbReference type="Pfam" id="PF01243">
    <property type="entry name" value="PNPOx_N"/>
    <property type="match status" value="1"/>
</dbReference>
<dbReference type="InterPro" id="IPR019920">
    <property type="entry name" value="F420-binding_dom_put"/>
</dbReference>
<dbReference type="RefSeq" id="WP_344652692.1">
    <property type="nucleotide sequence ID" value="NZ_BAAAGX010000028.1"/>
</dbReference>
<protein>
    <submittedName>
        <fullName evidence="3">PPOX class F420-dependent oxidoreductase</fullName>
    </submittedName>
</protein>
<accession>A0ABP3ELD8</accession>
<dbReference type="Gene3D" id="2.30.110.10">
    <property type="entry name" value="Electron Transport, Fmn-binding Protein, Chain A"/>
    <property type="match status" value="1"/>
</dbReference>
<evidence type="ECO:0000313" key="4">
    <source>
        <dbReference type="Proteomes" id="UP001500967"/>
    </source>
</evidence>
<reference evidence="4" key="1">
    <citation type="journal article" date="2019" name="Int. J. Syst. Evol. Microbiol.">
        <title>The Global Catalogue of Microorganisms (GCM) 10K type strain sequencing project: providing services to taxonomists for standard genome sequencing and annotation.</title>
        <authorList>
            <consortium name="The Broad Institute Genomics Platform"/>
            <consortium name="The Broad Institute Genome Sequencing Center for Infectious Disease"/>
            <person name="Wu L."/>
            <person name="Ma J."/>
        </authorList>
    </citation>
    <scope>NUCLEOTIDE SEQUENCE [LARGE SCALE GENOMIC DNA]</scope>
    <source>
        <strain evidence="4">JCM 10425</strain>
    </source>
</reference>
<dbReference type="InterPro" id="IPR052019">
    <property type="entry name" value="F420H2_bilvrd_red/Heme_oxyg"/>
</dbReference>
<feature type="domain" description="Pyridoxamine 5'-phosphate oxidase N-terminal" evidence="2">
    <location>
        <begin position="3"/>
        <end position="128"/>
    </location>
</feature>
<dbReference type="NCBIfam" id="TIGR03618">
    <property type="entry name" value="Rv1155_F420"/>
    <property type="match status" value="1"/>
</dbReference>
<dbReference type="Proteomes" id="UP001500967">
    <property type="component" value="Unassembled WGS sequence"/>
</dbReference>
<dbReference type="PANTHER" id="PTHR35176">
    <property type="entry name" value="HEME OXYGENASE HI_0854-RELATED"/>
    <property type="match status" value="1"/>
</dbReference>
<name>A0ABP3ELD8_9ACTN</name>
<evidence type="ECO:0000256" key="1">
    <source>
        <dbReference type="ARBA" id="ARBA00023002"/>
    </source>
</evidence>
<evidence type="ECO:0000259" key="2">
    <source>
        <dbReference type="Pfam" id="PF01243"/>
    </source>
</evidence>
<dbReference type="InterPro" id="IPR012349">
    <property type="entry name" value="Split_barrel_FMN-bd"/>
</dbReference>
<proteinExistence type="predicted"/>
<keyword evidence="4" id="KW-1185">Reference proteome</keyword>
<gene>
    <name evidence="3" type="ORF">GCM10009539_64370</name>
</gene>
<dbReference type="SUPFAM" id="SSF50475">
    <property type="entry name" value="FMN-binding split barrel"/>
    <property type="match status" value="1"/>
</dbReference>
<evidence type="ECO:0000313" key="3">
    <source>
        <dbReference type="EMBL" id="GAA0268452.1"/>
    </source>
</evidence>